<evidence type="ECO:0000313" key="1">
    <source>
        <dbReference type="EMBL" id="MBP1870659.1"/>
    </source>
</evidence>
<keyword evidence="2" id="KW-1185">Reference proteome</keyword>
<dbReference type="EMBL" id="JAGGJR010000001">
    <property type="protein sequence ID" value="MBP1870659.1"/>
    <property type="molecule type" value="Genomic_DNA"/>
</dbReference>
<dbReference type="Proteomes" id="UP000823773">
    <property type="component" value="Unassembled WGS sequence"/>
</dbReference>
<reference evidence="1" key="1">
    <citation type="submission" date="2021-03" db="EMBL/GenBank/DDBJ databases">
        <title>Genomic Encyclopedia of Type Strains, Phase IV (KMG-IV): sequencing the most valuable type-strain genomes for metagenomic binning, comparative biology and taxonomic classification.</title>
        <authorList>
            <person name="Goeker M."/>
        </authorList>
    </citation>
    <scope>NUCLEOTIDE SEQUENCE</scope>
    <source>
        <strain evidence="1">DSM 18131</strain>
    </source>
</reference>
<gene>
    <name evidence="1" type="ORF">J2Z19_000356</name>
</gene>
<comment type="caution">
    <text evidence="1">The sequence shown here is derived from an EMBL/GenBank/DDBJ whole genome shotgun (WGS) entry which is preliminary data.</text>
</comment>
<protein>
    <submittedName>
        <fullName evidence="1">Uncharacterized protein</fullName>
    </submittedName>
</protein>
<accession>A0ACC5SQJ8</accession>
<sequence>METTLVLRAVLIGIGATIIMDLWAVALKRFLGIPSLDYAMAGRWIGHFPQGRFRHQRIAAAAPVSGERLIGWSAHYAIGIVFAGLLLSIWGQDWAMLPTLAPALIVGLATVAAPFFLMQPGMGAGIAASKTPAPNIARLRSLATHAVFGLGLYLSALSLAAVWHP</sequence>
<name>A0ACC5SQJ8_ENSAD</name>
<proteinExistence type="predicted"/>
<evidence type="ECO:0000313" key="2">
    <source>
        <dbReference type="Proteomes" id="UP000823773"/>
    </source>
</evidence>
<organism evidence="1 2">
    <name type="scientific">Ensifer adhaerens</name>
    <name type="common">Sinorhizobium morelense</name>
    <dbReference type="NCBI Taxonomy" id="106592"/>
    <lineage>
        <taxon>Bacteria</taxon>
        <taxon>Pseudomonadati</taxon>
        <taxon>Pseudomonadota</taxon>
        <taxon>Alphaproteobacteria</taxon>
        <taxon>Hyphomicrobiales</taxon>
        <taxon>Rhizobiaceae</taxon>
        <taxon>Sinorhizobium/Ensifer group</taxon>
        <taxon>Ensifer</taxon>
    </lineage>
</organism>